<dbReference type="Pfam" id="PF13614">
    <property type="entry name" value="AAA_31"/>
    <property type="match status" value="1"/>
</dbReference>
<proteinExistence type="predicted"/>
<evidence type="ECO:0000313" key="3">
    <source>
        <dbReference type="Proteomes" id="UP001595952"/>
    </source>
</evidence>
<dbReference type="InterPro" id="IPR027417">
    <property type="entry name" value="P-loop_NTPase"/>
</dbReference>
<dbReference type="Gene3D" id="3.40.50.300">
    <property type="entry name" value="P-loop containing nucleotide triphosphate hydrolases"/>
    <property type="match status" value="1"/>
</dbReference>
<gene>
    <name evidence="2" type="ORF">ACFO0D_12060</name>
</gene>
<protein>
    <submittedName>
        <fullName evidence="2">ParA family protein</fullName>
    </submittedName>
</protein>
<organism evidence="2 3">
    <name type="scientific">Deinococcus hohokamensis</name>
    <dbReference type="NCBI Taxonomy" id="309883"/>
    <lineage>
        <taxon>Bacteria</taxon>
        <taxon>Thermotogati</taxon>
        <taxon>Deinococcota</taxon>
        <taxon>Deinococci</taxon>
        <taxon>Deinococcales</taxon>
        <taxon>Deinococcaceae</taxon>
        <taxon>Deinococcus</taxon>
    </lineage>
</organism>
<keyword evidence="3" id="KW-1185">Reference proteome</keyword>
<accession>A0ABV9IAM4</accession>
<sequence length="328" mass="35134">MPVVLSLINLKGGVAKTTTAVQLADTLAFVRGKKVLVLDLDPQTNATLALIGEERWAQADAQGQTLAHLFLDLLGGTRQFDPAAAILPGVSNLGGLVEAGTGSGGRVDLLPSSIRLIDVQDRMGDIAARTHYAVNPMEVVRQHLSPLFAGYDYVLIDCPPNLGFVTQNGLEVSDHYLIPTIPDRLSTYGIAQIAGRIAALRQARGLRLTCLGVVVTKYQSSSAQHQRGLARLPGELEAAFGAAGQAPPPVFKTILPQTNAAAEAMAYERPVTSYPHKYGRTPVGGQPAYRYGLHLAEEIETQLSQTLPARRGGQFSTWLRRMEPGEPA</sequence>
<evidence type="ECO:0000259" key="1">
    <source>
        <dbReference type="Pfam" id="PF13614"/>
    </source>
</evidence>
<reference evidence="3" key="1">
    <citation type="journal article" date="2019" name="Int. J. Syst. Evol. Microbiol.">
        <title>The Global Catalogue of Microorganisms (GCM) 10K type strain sequencing project: providing services to taxonomists for standard genome sequencing and annotation.</title>
        <authorList>
            <consortium name="The Broad Institute Genomics Platform"/>
            <consortium name="The Broad Institute Genome Sequencing Center for Infectious Disease"/>
            <person name="Wu L."/>
            <person name="Ma J."/>
        </authorList>
    </citation>
    <scope>NUCLEOTIDE SEQUENCE [LARGE SCALE GENOMIC DNA]</scope>
    <source>
        <strain evidence="3">CCUG 55995</strain>
    </source>
</reference>
<dbReference type="EMBL" id="JBHSEI010000008">
    <property type="protein sequence ID" value="MFC4639072.1"/>
    <property type="molecule type" value="Genomic_DNA"/>
</dbReference>
<dbReference type="RefSeq" id="WP_380062070.1">
    <property type="nucleotide sequence ID" value="NZ_JBHSEI010000008.1"/>
</dbReference>
<evidence type="ECO:0000313" key="2">
    <source>
        <dbReference type="EMBL" id="MFC4639072.1"/>
    </source>
</evidence>
<dbReference type="PANTHER" id="PTHR13696">
    <property type="entry name" value="P-LOOP CONTAINING NUCLEOSIDE TRIPHOSPHATE HYDROLASE"/>
    <property type="match status" value="1"/>
</dbReference>
<dbReference type="CDD" id="cd02042">
    <property type="entry name" value="ParAB_family"/>
    <property type="match status" value="1"/>
</dbReference>
<dbReference type="InterPro" id="IPR050678">
    <property type="entry name" value="DNA_Partitioning_ATPase"/>
</dbReference>
<dbReference type="InterPro" id="IPR025669">
    <property type="entry name" value="AAA_dom"/>
</dbReference>
<dbReference type="Proteomes" id="UP001595952">
    <property type="component" value="Unassembled WGS sequence"/>
</dbReference>
<feature type="domain" description="AAA" evidence="1">
    <location>
        <begin position="4"/>
        <end position="203"/>
    </location>
</feature>
<dbReference type="SUPFAM" id="SSF52540">
    <property type="entry name" value="P-loop containing nucleoside triphosphate hydrolases"/>
    <property type="match status" value="1"/>
</dbReference>
<name>A0ABV9IAM4_9DEIO</name>
<dbReference type="PANTHER" id="PTHR13696:SF52">
    <property type="entry name" value="PARA FAMILY PROTEIN CT_582"/>
    <property type="match status" value="1"/>
</dbReference>
<comment type="caution">
    <text evidence="2">The sequence shown here is derived from an EMBL/GenBank/DDBJ whole genome shotgun (WGS) entry which is preliminary data.</text>
</comment>